<proteinExistence type="predicted"/>
<feature type="region of interest" description="Disordered" evidence="1">
    <location>
        <begin position="1"/>
        <end position="22"/>
    </location>
</feature>
<dbReference type="AlphaFoldDB" id="A0A3B9IT77"/>
<dbReference type="Proteomes" id="UP000257706">
    <property type="component" value="Unassembled WGS sequence"/>
</dbReference>
<dbReference type="Pfam" id="PF06114">
    <property type="entry name" value="Peptidase_M78"/>
    <property type="match status" value="1"/>
</dbReference>
<reference evidence="4 5" key="1">
    <citation type="journal article" date="2018" name="Nat. Biotechnol.">
        <title>A standardized bacterial taxonomy based on genome phylogeny substantially revises the tree of life.</title>
        <authorList>
            <person name="Parks D.H."/>
            <person name="Chuvochina M."/>
            <person name="Waite D.W."/>
            <person name="Rinke C."/>
            <person name="Skarshewski A."/>
            <person name="Chaumeil P.A."/>
            <person name="Hugenholtz P."/>
        </authorList>
    </citation>
    <scope>NUCLEOTIDE SEQUENCE [LARGE SCALE GENOMIC DNA]</scope>
    <source>
        <strain evidence="4">UBA8739</strain>
    </source>
</reference>
<dbReference type="InterPro" id="IPR010359">
    <property type="entry name" value="IrrE_HExxH"/>
</dbReference>
<evidence type="ECO:0000313" key="5">
    <source>
        <dbReference type="Proteomes" id="UP000257706"/>
    </source>
</evidence>
<feature type="domain" description="Short-chain fatty acyl coenzyme A regulators C-terminal" evidence="3">
    <location>
        <begin position="235"/>
        <end position="391"/>
    </location>
</feature>
<gene>
    <name evidence="4" type="ORF">DCK97_25930</name>
</gene>
<comment type="caution">
    <text evidence="4">The sequence shown here is derived from an EMBL/GenBank/DDBJ whole genome shotgun (WGS) entry which is preliminary data.</text>
</comment>
<organism evidence="4 5">
    <name type="scientific">Tistrella mobilis</name>
    <dbReference type="NCBI Taxonomy" id="171437"/>
    <lineage>
        <taxon>Bacteria</taxon>
        <taxon>Pseudomonadati</taxon>
        <taxon>Pseudomonadota</taxon>
        <taxon>Alphaproteobacteria</taxon>
        <taxon>Geminicoccales</taxon>
        <taxon>Geminicoccaceae</taxon>
        <taxon>Tistrella</taxon>
    </lineage>
</organism>
<sequence length="394" mass="43620">MVADPRDPAGRPGPAEINDAVTSSPRIARALVTLYRAWRRNARQADDLASLALGRDRRPVADDDRFPIEEVRDYFHARGNHITELDTTAEMLAAGLPAGDRMAGLMERLRDRHGLAVTVLPIHVMPDMQRRHDHHTRRLFLSELLPRPSRCFQVAVQIALMEHGALMDHMVAEAGLRTEEARRLCRIGLANYFAGAVMMPYIPFLEAAERCRYDVMVLAARFDASVEQVAHRLTTLQRPEARGIPFFLLRVDNAGNVSKRFAAGGFHFARHGGTCPRWRVHDAFATPGQTLIQPVEMPDGTIYLTVSRTVDTLPVPHPGTPRRLAISLGCEIGHAPRVVYGDGLDLASPAAVTPIGATCRLCERPNCTARAFPPMTRPLVIDGSRKNLSAFEFG</sequence>
<protein>
    <submittedName>
        <fullName evidence="4">XRE family transcriptional regulator</fullName>
    </submittedName>
</protein>
<dbReference type="InterPro" id="IPR018653">
    <property type="entry name" value="ScfR_C"/>
</dbReference>
<dbReference type="Pfam" id="PF09856">
    <property type="entry name" value="ScfRs"/>
    <property type="match status" value="1"/>
</dbReference>
<evidence type="ECO:0000256" key="1">
    <source>
        <dbReference type="SAM" id="MobiDB-lite"/>
    </source>
</evidence>
<dbReference type="EMBL" id="DMAI01000422">
    <property type="protein sequence ID" value="HAE50858.1"/>
    <property type="molecule type" value="Genomic_DNA"/>
</dbReference>
<evidence type="ECO:0000313" key="4">
    <source>
        <dbReference type="EMBL" id="HAE50858.1"/>
    </source>
</evidence>
<evidence type="ECO:0000259" key="3">
    <source>
        <dbReference type="Pfam" id="PF09856"/>
    </source>
</evidence>
<accession>A0A3B9IT77</accession>
<feature type="domain" description="IrrE N-terminal-like" evidence="2">
    <location>
        <begin position="111"/>
        <end position="234"/>
    </location>
</feature>
<name>A0A3B9IT77_9PROT</name>
<evidence type="ECO:0000259" key="2">
    <source>
        <dbReference type="Pfam" id="PF06114"/>
    </source>
</evidence>